<reference evidence="2 3" key="1">
    <citation type="journal article" date="2018" name="Antonie Van Leeuwenhoek">
        <title>Larkinella terrae sp. nov., isolated from soil on Jeju Island, South Korea.</title>
        <authorList>
            <person name="Ten L.N."/>
            <person name="Jeon J."/>
            <person name="Park S.J."/>
            <person name="Park S."/>
            <person name="Lee S.Y."/>
            <person name="Kim M.K."/>
            <person name="Jung H.Y."/>
        </authorList>
    </citation>
    <scope>NUCLEOTIDE SEQUENCE [LARGE SCALE GENOMIC DNA]</scope>
    <source>
        <strain evidence="2 3">KCTC 52001</strain>
    </source>
</reference>
<keyword evidence="2" id="KW-0489">Methyltransferase</keyword>
<organism evidence="2 3">
    <name type="scientific">Larkinella terrae</name>
    <dbReference type="NCBI Taxonomy" id="2025311"/>
    <lineage>
        <taxon>Bacteria</taxon>
        <taxon>Pseudomonadati</taxon>
        <taxon>Bacteroidota</taxon>
        <taxon>Cytophagia</taxon>
        <taxon>Cytophagales</taxon>
        <taxon>Spirosomataceae</taxon>
        <taxon>Larkinella</taxon>
    </lineage>
</organism>
<dbReference type="EMBL" id="WJXZ01000014">
    <property type="protein sequence ID" value="MRS65081.1"/>
    <property type="molecule type" value="Genomic_DNA"/>
</dbReference>
<dbReference type="AlphaFoldDB" id="A0A7K0EUA0"/>
<dbReference type="Gene3D" id="3.40.50.150">
    <property type="entry name" value="Vaccinia Virus protein VP39"/>
    <property type="match status" value="1"/>
</dbReference>
<dbReference type="PANTHER" id="PTHR34203">
    <property type="entry name" value="METHYLTRANSFERASE, FKBM FAMILY PROTEIN"/>
    <property type="match status" value="1"/>
</dbReference>
<keyword evidence="2" id="KW-0808">Transferase</keyword>
<gene>
    <name evidence="2" type="ORF">GJJ30_27530</name>
</gene>
<accession>A0A7K0EUA0</accession>
<name>A0A7K0EUA0_9BACT</name>
<dbReference type="GO" id="GO:0032259">
    <property type="term" value="P:methylation"/>
    <property type="evidence" value="ECO:0007669"/>
    <property type="project" value="UniProtKB-KW"/>
</dbReference>
<sequence>MPMFDNLVNYIKRKIERRKIKRTRREYDYQVVSVTLPEYGQIEVAQWLNPLLETPYVVKLSDINFYKEFTKKGDFVIDIGAHMGDTTMPMAFAVGKTGLVLAFDPNPLVFKILDKNASLNKDKTNIEPYRLAIATNEGDYFYNSSEATFSNGGISAVEDSPHGKYGLKEKIKAVNLERFLADKYKDRVPKLSLIKIDTEGLDIEIIKSIETLLATYKPTVIFECFKRLPARERYDLYDSIQKKGYNLYYIEKFEADTPKVLLKRENMTDWKHFDVVATPFKWREGK</sequence>
<dbReference type="SUPFAM" id="SSF53335">
    <property type="entry name" value="S-adenosyl-L-methionine-dependent methyltransferases"/>
    <property type="match status" value="1"/>
</dbReference>
<evidence type="ECO:0000259" key="1">
    <source>
        <dbReference type="Pfam" id="PF05050"/>
    </source>
</evidence>
<keyword evidence="3" id="KW-1185">Reference proteome</keyword>
<dbReference type="OrthoDB" id="930965at2"/>
<dbReference type="Pfam" id="PF05050">
    <property type="entry name" value="Methyltransf_21"/>
    <property type="match status" value="1"/>
</dbReference>
<proteinExistence type="predicted"/>
<dbReference type="InterPro" id="IPR052514">
    <property type="entry name" value="SAM-dependent_MTase"/>
</dbReference>
<dbReference type="NCBIfam" id="TIGR01444">
    <property type="entry name" value="fkbM_fam"/>
    <property type="match status" value="1"/>
</dbReference>
<dbReference type="InterPro" id="IPR006342">
    <property type="entry name" value="FkbM_mtfrase"/>
</dbReference>
<feature type="domain" description="Methyltransferase FkbM" evidence="1">
    <location>
        <begin position="78"/>
        <end position="228"/>
    </location>
</feature>
<evidence type="ECO:0000313" key="2">
    <source>
        <dbReference type="EMBL" id="MRS65081.1"/>
    </source>
</evidence>
<dbReference type="Proteomes" id="UP000441754">
    <property type="component" value="Unassembled WGS sequence"/>
</dbReference>
<dbReference type="GO" id="GO:0008168">
    <property type="term" value="F:methyltransferase activity"/>
    <property type="evidence" value="ECO:0007669"/>
    <property type="project" value="UniProtKB-KW"/>
</dbReference>
<protein>
    <submittedName>
        <fullName evidence="2">FkbM family methyltransferase</fullName>
    </submittedName>
</protein>
<dbReference type="RefSeq" id="WP_154178363.1">
    <property type="nucleotide sequence ID" value="NZ_WJXZ01000014.1"/>
</dbReference>
<evidence type="ECO:0000313" key="3">
    <source>
        <dbReference type="Proteomes" id="UP000441754"/>
    </source>
</evidence>
<dbReference type="InterPro" id="IPR029063">
    <property type="entry name" value="SAM-dependent_MTases_sf"/>
</dbReference>
<dbReference type="PANTHER" id="PTHR34203:SF15">
    <property type="entry name" value="SLL1173 PROTEIN"/>
    <property type="match status" value="1"/>
</dbReference>
<comment type="caution">
    <text evidence="2">The sequence shown here is derived from an EMBL/GenBank/DDBJ whole genome shotgun (WGS) entry which is preliminary data.</text>
</comment>